<dbReference type="Pfam" id="PF10458">
    <property type="entry name" value="Val_tRNA-synt_C"/>
    <property type="match status" value="1"/>
</dbReference>
<dbReference type="PANTHER" id="PTHR11946">
    <property type="entry name" value="VALYL-TRNA SYNTHETASES"/>
    <property type="match status" value="1"/>
</dbReference>
<dbReference type="SUPFAM" id="SSF50677">
    <property type="entry name" value="ValRS/IleRS/LeuRS editing domain"/>
    <property type="match status" value="1"/>
</dbReference>
<dbReference type="InterPro" id="IPR009080">
    <property type="entry name" value="tRNAsynth_Ia_anticodon-bd"/>
</dbReference>
<dbReference type="Gene3D" id="1.10.730.10">
    <property type="entry name" value="Isoleucyl-tRNA Synthetase, Domain 1"/>
    <property type="match status" value="1"/>
</dbReference>
<dbReference type="FunFam" id="3.90.740.10:FF:000005">
    <property type="entry name" value="Valine--tRNA ligase, mitochondrial"/>
    <property type="match status" value="1"/>
</dbReference>
<feature type="domain" description="Methionyl/Valyl/Leucyl/Isoleucyl-tRNA synthetase anticodon-binding" evidence="13">
    <location>
        <begin position="610"/>
        <end position="758"/>
    </location>
</feature>
<dbReference type="CDD" id="cd00817">
    <property type="entry name" value="ValRS_core"/>
    <property type="match status" value="1"/>
</dbReference>
<keyword evidence="9 11" id="KW-0030">Aminoacyl-tRNA synthetase</keyword>
<dbReference type="InterPro" id="IPR001412">
    <property type="entry name" value="aa-tRNA-synth_I_CS"/>
</dbReference>
<dbReference type="InterPro" id="IPR002300">
    <property type="entry name" value="aa-tRNA-synth_Ia"/>
</dbReference>
<evidence type="ECO:0000259" key="12">
    <source>
        <dbReference type="Pfam" id="PF00133"/>
    </source>
</evidence>
<feature type="short sequence motif" description="'KMSKS' region" evidence="11">
    <location>
        <begin position="521"/>
        <end position="525"/>
    </location>
</feature>
<dbReference type="SUPFAM" id="SSF47323">
    <property type="entry name" value="Anticodon-binding domain of a subclass of class I aminoacyl-tRNA synthetases"/>
    <property type="match status" value="1"/>
</dbReference>
<evidence type="ECO:0000256" key="3">
    <source>
        <dbReference type="ARBA" id="ARBA00022490"/>
    </source>
</evidence>
<evidence type="ECO:0000256" key="11">
    <source>
        <dbReference type="HAMAP-Rule" id="MF_02004"/>
    </source>
</evidence>
<feature type="coiled-coil region" evidence="11">
    <location>
        <begin position="857"/>
        <end position="884"/>
    </location>
</feature>
<dbReference type="Proteomes" id="UP000485562">
    <property type="component" value="Unassembled WGS sequence"/>
</dbReference>
<dbReference type="GO" id="GO:0002161">
    <property type="term" value="F:aminoacyl-tRNA deacylase activity"/>
    <property type="evidence" value="ECO:0007669"/>
    <property type="project" value="InterPro"/>
</dbReference>
<dbReference type="CDD" id="cd07962">
    <property type="entry name" value="Anticodon_Ia_Val"/>
    <property type="match status" value="1"/>
</dbReference>
<dbReference type="Pfam" id="PF00133">
    <property type="entry name" value="tRNA-synt_1"/>
    <property type="match status" value="1"/>
</dbReference>
<comment type="function">
    <text evidence="11">Catalyzes the attachment of valine to tRNA(Val). As ValRS can inadvertently accommodate and process structurally similar amino acids such as threonine, to avoid such errors, it has a 'posttransfer' editing activity that hydrolyzes mischarged Thr-tRNA(Val) in a tRNA-dependent manner.</text>
</comment>
<dbReference type="PANTHER" id="PTHR11946:SF93">
    <property type="entry name" value="VALINE--TRNA LIGASE, CHLOROPLASTIC_MITOCHONDRIAL 2"/>
    <property type="match status" value="1"/>
</dbReference>
<dbReference type="Gene3D" id="3.40.50.620">
    <property type="entry name" value="HUPs"/>
    <property type="match status" value="3"/>
</dbReference>
<dbReference type="Gene3D" id="1.10.287.380">
    <property type="entry name" value="Valyl-tRNA synthetase, C-terminal domain"/>
    <property type="match status" value="1"/>
</dbReference>
<dbReference type="FunFam" id="3.40.50.620:FF:000098">
    <property type="entry name" value="Valine--tRNA ligase"/>
    <property type="match status" value="1"/>
</dbReference>
<dbReference type="GO" id="GO:0005829">
    <property type="term" value="C:cytosol"/>
    <property type="evidence" value="ECO:0007669"/>
    <property type="project" value="TreeGrafter"/>
</dbReference>
<dbReference type="GO" id="GO:0004832">
    <property type="term" value="F:valine-tRNA ligase activity"/>
    <property type="evidence" value="ECO:0007669"/>
    <property type="project" value="UniProtKB-UniRule"/>
</dbReference>
<accession>A0A1V6C4H2</accession>
<protein>
    <recommendedName>
        <fullName evidence="11">Valine--tRNA ligase</fullName>
        <ecNumber evidence="11">6.1.1.9</ecNumber>
    </recommendedName>
    <alternativeName>
        <fullName evidence="11">Valyl-tRNA synthetase</fullName>
        <shortName evidence="11">ValRS</shortName>
    </alternativeName>
</protein>
<reference evidence="15" key="1">
    <citation type="submission" date="2017-02" db="EMBL/GenBank/DDBJ databases">
        <title>Delving into the versatile metabolic prowess of the omnipresent phylum Bacteroidetes.</title>
        <authorList>
            <person name="Nobu M.K."/>
            <person name="Mei R."/>
            <person name="Narihiro T."/>
            <person name="Kuroda K."/>
            <person name="Liu W.-T."/>
        </authorList>
    </citation>
    <scope>NUCLEOTIDE SEQUENCE</scope>
    <source>
        <strain evidence="15">ADurb.Bin131</strain>
    </source>
</reference>
<dbReference type="PROSITE" id="PS00178">
    <property type="entry name" value="AA_TRNA_LIGASE_I"/>
    <property type="match status" value="1"/>
</dbReference>
<evidence type="ECO:0000256" key="4">
    <source>
        <dbReference type="ARBA" id="ARBA00022598"/>
    </source>
</evidence>
<sequence>MEKDRYHPKEIEQYWYQKWEESGCFRVDRYDGEPYVIVIPPPNITGYLHIGHALNNTIQDILIRWKRMQGFNALWVPGTDHAGIATQNVVEKELMKKGLSRESLGREKFLKEVWSWREKYGNRIIEQLKRLGASCDWSRLRFTMDENFSRAVQTVFVSLYEKGFIYRGTRIINWCPRCTTALSDEEVEYREEDGYLYYLRYPVEGNGFVVVATTRPETMLGDTAVAVHPEDTRYKGLIGKMVNLPFVDRLIPIIADENVEREFGTGAVKVTPSHDPQDYNIARRHNLQFITVMDTTGKMNENAVDFAGLDRFSCREKILQQLQEKNLVEKIEPYTHRVGHCYRCDTVIEPYISRQWFVKMKDLSIPAIKVVVDGDLKFYPERWTKVYLQWLDNIQDWCISRQIWWGHRIPVWYCANEKCPPIVSIEIPVVCPCCGCDKIVQDPDVLDTWFSSWLWPFAVFGWPEKTKDLEIFYPTDTLVTAQEILFFWVARMVMAGFEFMGEKPFSSVYINGTVRDETGRKMSKSLGNAIDPVEIIDESGADSLRFGLISLTSFGQDVFLPDKFYYKGRNFLNKIWNSFRYLEILAEKNQVNKISFASVIENAKGLHLQEKWILTLLDQNIRHICECLENFKFNEASDCIYEFFWHQYCDWYIEMSKMYSEKDQYLVSCVIPSLFYVMEKVLKLLHPFVPFITEELWHHLQRFVDVDADFITKSSWPRPYGFNFEETLENMEEIKNIVIEIRDVKTGFRIPVNQNVDVDYYGILLLSNDEYRKIVEFLAKVKFNSKEKNSIKNIPDGEIVKIWGNGWFSMKTEGVIDFEAEKKKLIGERDKIMKIFEGVENKLSSDKFLTHAPEDVIEKTKKLRDELKYEIEKIEKNLKLLTREQ</sequence>
<keyword evidence="7 11" id="KW-0648">Protein biosynthesis</keyword>
<comment type="subunit">
    <text evidence="2 11">Monomer.</text>
</comment>
<keyword evidence="8 11" id="KW-0175">Coiled coil</keyword>
<dbReference type="GO" id="GO:0005524">
    <property type="term" value="F:ATP binding"/>
    <property type="evidence" value="ECO:0007669"/>
    <property type="project" value="UniProtKB-UniRule"/>
</dbReference>
<dbReference type="NCBIfam" id="NF004349">
    <property type="entry name" value="PRK05729.1"/>
    <property type="match status" value="1"/>
</dbReference>
<dbReference type="EMBL" id="MWDQ01000150">
    <property type="protein sequence ID" value="OQB71724.1"/>
    <property type="molecule type" value="Genomic_DNA"/>
</dbReference>
<evidence type="ECO:0000259" key="13">
    <source>
        <dbReference type="Pfam" id="PF08264"/>
    </source>
</evidence>
<organism evidence="15">
    <name type="scientific">candidate division TA06 bacterium ADurb.Bin131</name>
    <dbReference type="NCBI Taxonomy" id="1852827"/>
    <lineage>
        <taxon>Bacteria</taxon>
        <taxon>Bacteria division TA06</taxon>
    </lineage>
</organism>
<evidence type="ECO:0000256" key="6">
    <source>
        <dbReference type="ARBA" id="ARBA00022840"/>
    </source>
</evidence>
<dbReference type="InterPro" id="IPR014729">
    <property type="entry name" value="Rossmann-like_a/b/a_fold"/>
</dbReference>
<evidence type="ECO:0000256" key="7">
    <source>
        <dbReference type="ARBA" id="ARBA00022917"/>
    </source>
</evidence>
<dbReference type="FunFam" id="3.40.50.620:FF:000032">
    <property type="entry name" value="Valine--tRNA ligase"/>
    <property type="match status" value="1"/>
</dbReference>
<evidence type="ECO:0000256" key="9">
    <source>
        <dbReference type="ARBA" id="ARBA00023146"/>
    </source>
</evidence>
<gene>
    <name evidence="11 15" type="primary">valS</name>
    <name evidence="15" type="ORF">BWX89_01645</name>
</gene>
<dbReference type="InterPro" id="IPR002303">
    <property type="entry name" value="Valyl-tRNA_ligase"/>
</dbReference>
<comment type="domain">
    <text evidence="11">The C-terminal coiled-coil domain is crucial for aminoacylation activity.</text>
</comment>
<dbReference type="AlphaFoldDB" id="A0A1V6C4H2"/>
<dbReference type="EC" id="6.1.1.9" evidence="11"/>
<dbReference type="NCBIfam" id="TIGR00422">
    <property type="entry name" value="valS"/>
    <property type="match status" value="1"/>
</dbReference>
<dbReference type="InterPro" id="IPR010978">
    <property type="entry name" value="tRNA-bd_arm"/>
</dbReference>
<evidence type="ECO:0000259" key="14">
    <source>
        <dbReference type="Pfam" id="PF10458"/>
    </source>
</evidence>
<comment type="subcellular location">
    <subcellularLocation>
        <location evidence="1 11">Cytoplasm</location>
    </subcellularLocation>
</comment>
<comment type="domain">
    <text evidence="11">ValRS has two distinct active sites: one for aminoacylation and one for editing. The misactivated threonine is translocated from the active site to the editing site.</text>
</comment>
<proteinExistence type="inferred from homology"/>
<dbReference type="SUPFAM" id="SSF52374">
    <property type="entry name" value="Nucleotidylyl transferase"/>
    <property type="match status" value="1"/>
</dbReference>
<feature type="domain" description="Aminoacyl-tRNA synthetase class Ia" evidence="12">
    <location>
        <begin position="15"/>
        <end position="558"/>
    </location>
</feature>
<evidence type="ECO:0000256" key="8">
    <source>
        <dbReference type="ARBA" id="ARBA00023054"/>
    </source>
</evidence>
<dbReference type="PRINTS" id="PR00986">
    <property type="entry name" value="TRNASYNTHVAL"/>
</dbReference>
<name>A0A1V6C4H2_UNCT6</name>
<keyword evidence="5 11" id="KW-0547">Nucleotide-binding</keyword>
<evidence type="ECO:0000256" key="10">
    <source>
        <dbReference type="ARBA" id="ARBA00047552"/>
    </source>
</evidence>
<feature type="domain" description="Valyl-tRNA synthetase tRNA-binding arm" evidence="14">
    <location>
        <begin position="817"/>
        <end position="881"/>
    </location>
</feature>
<dbReference type="InterPro" id="IPR019499">
    <property type="entry name" value="Val-tRNA_synth_tRNA-bd"/>
</dbReference>
<feature type="short sequence motif" description="'HIGH' region" evidence="11">
    <location>
        <begin position="42"/>
        <end position="52"/>
    </location>
</feature>
<keyword evidence="4 11" id="KW-0436">Ligase</keyword>
<dbReference type="InterPro" id="IPR013155">
    <property type="entry name" value="M/V/L/I-tRNA-synth_anticd-bd"/>
</dbReference>
<dbReference type="Pfam" id="PF08264">
    <property type="entry name" value="Anticodon_1"/>
    <property type="match status" value="1"/>
</dbReference>
<keyword evidence="3 11" id="KW-0963">Cytoplasm</keyword>
<dbReference type="InterPro" id="IPR009008">
    <property type="entry name" value="Val/Leu/Ile-tRNA-synth_edit"/>
</dbReference>
<evidence type="ECO:0000256" key="1">
    <source>
        <dbReference type="ARBA" id="ARBA00004496"/>
    </source>
</evidence>
<feature type="binding site" evidence="11">
    <location>
        <position position="524"/>
    </location>
    <ligand>
        <name>ATP</name>
        <dbReference type="ChEBI" id="CHEBI:30616"/>
    </ligand>
</feature>
<comment type="caution">
    <text evidence="15">The sequence shown here is derived from an EMBL/GenBank/DDBJ whole genome shotgun (WGS) entry which is preliminary data.</text>
</comment>
<dbReference type="InterPro" id="IPR037118">
    <property type="entry name" value="Val-tRNA_synth_C_sf"/>
</dbReference>
<dbReference type="GO" id="GO:0006438">
    <property type="term" value="P:valyl-tRNA aminoacylation"/>
    <property type="evidence" value="ECO:0007669"/>
    <property type="project" value="UniProtKB-UniRule"/>
</dbReference>
<comment type="catalytic activity">
    <reaction evidence="10 11">
        <text>tRNA(Val) + L-valine + ATP = L-valyl-tRNA(Val) + AMP + diphosphate</text>
        <dbReference type="Rhea" id="RHEA:10704"/>
        <dbReference type="Rhea" id="RHEA-COMP:9672"/>
        <dbReference type="Rhea" id="RHEA-COMP:9708"/>
        <dbReference type="ChEBI" id="CHEBI:30616"/>
        <dbReference type="ChEBI" id="CHEBI:33019"/>
        <dbReference type="ChEBI" id="CHEBI:57762"/>
        <dbReference type="ChEBI" id="CHEBI:78442"/>
        <dbReference type="ChEBI" id="CHEBI:78537"/>
        <dbReference type="ChEBI" id="CHEBI:456215"/>
        <dbReference type="EC" id="6.1.1.9"/>
    </reaction>
</comment>
<dbReference type="InterPro" id="IPR033705">
    <property type="entry name" value="Anticodon_Ia_Val"/>
</dbReference>
<evidence type="ECO:0000313" key="15">
    <source>
        <dbReference type="EMBL" id="OQB71724.1"/>
    </source>
</evidence>
<comment type="similarity">
    <text evidence="11">Belongs to the class-I aminoacyl-tRNA synthetase family. ValS type 1 subfamily.</text>
</comment>
<evidence type="ECO:0000256" key="2">
    <source>
        <dbReference type="ARBA" id="ARBA00011245"/>
    </source>
</evidence>
<dbReference type="SUPFAM" id="SSF46589">
    <property type="entry name" value="tRNA-binding arm"/>
    <property type="match status" value="1"/>
</dbReference>
<dbReference type="Gene3D" id="3.90.740.10">
    <property type="entry name" value="Valyl/Leucyl/Isoleucyl-tRNA synthetase, editing domain"/>
    <property type="match status" value="1"/>
</dbReference>
<keyword evidence="6 11" id="KW-0067">ATP-binding</keyword>
<dbReference type="HAMAP" id="MF_02004">
    <property type="entry name" value="Val_tRNA_synth_type1"/>
    <property type="match status" value="1"/>
</dbReference>
<evidence type="ECO:0000256" key="5">
    <source>
        <dbReference type="ARBA" id="ARBA00022741"/>
    </source>
</evidence>